<dbReference type="InterPro" id="IPR002575">
    <property type="entry name" value="Aminoglycoside_PTrfase"/>
</dbReference>
<dbReference type="RefSeq" id="WP_379513212.1">
    <property type="nucleotide sequence ID" value="NZ_JBHSPA010000010.1"/>
</dbReference>
<organism evidence="2 3">
    <name type="scientific">Nonomuraea insulae</name>
    <dbReference type="NCBI Taxonomy" id="1616787"/>
    <lineage>
        <taxon>Bacteria</taxon>
        <taxon>Bacillati</taxon>
        <taxon>Actinomycetota</taxon>
        <taxon>Actinomycetes</taxon>
        <taxon>Streptosporangiales</taxon>
        <taxon>Streptosporangiaceae</taxon>
        <taxon>Nonomuraea</taxon>
    </lineage>
</organism>
<dbReference type="Gene3D" id="3.90.1200.10">
    <property type="match status" value="1"/>
</dbReference>
<comment type="caution">
    <text evidence="2">The sequence shown here is derived from an EMBL/GenBank/DDBJ whole genome shotgun (WGS) entry which is preliminary data.</text>
</comment>
<dbReference type="SUPFAM" id="SSF56112">
    <property type="entry name" value="Protein kinase-like (PK-like)"/>
    <property type="match status" value="1"/>
</dbReference>
<feature type="domain" description="Aminoglycoside phosphotransferase" evidence="1">
    <location>
        <begin position="38"/>
        <end position="233"/>
    </location>
</feature>
<sequence>MEIREAYRPLLSRLLPEDEPGSLVVRQGQFHEVIMGSERVVCLPRTEAAAARLPGRAAVLRTLAGLELGFRVPRPLLEGDGEPPFLVLTRVPGAPLERDVLDDAQTAEAAAGQYALLLAGLRRAGSDPAVRAALPQAAGDRWRQFAVDVRTELFMLMSDEGRRRAERELDALDALPHLTEAVVHGDLGAGNVLWRIVDGMPRLSGVVDWDEVTLGDPAEDLAATTAGYGEEFVTQVLSLGGWPAEGLAWRIAVIRGTFALQQALSAHRDGDAEQLADGLAGYR</sequence>
<evidence type="ECO:0000313" key="3">
    <source>
        <dbReference type="Proteomes" id="UP001596058"/>
    </source>
</evidence>
<dbReference type="PANTHER" id="PTHR21310">
    <property type="entry name" value="AMINOGLYCOSIDE PHOSPHOTRANSFERASE-RELATED-RELATED"/>
    <property type="match status" value="1"/>
</dbReference>
<gene>
    <name evidence="2" type="primary">vph</name>
    <name evidence="2" type="ORF">ACFPZ3_07050</name>
</gene>
<evidence type="ECO:0000313" key="2">
    <source>
        <dbReference type="EMBL" id="MFC5823602.1"/>
    </source>
</evidence>
<dbReference type="Pfam" id="PF01636">
    <property type="entry name" value="APH"/>
    <property type="match status" value="1"/>
</dbReference>
<name>A0ABW1CE13_9ACTN</name>
<keyword evidence="3" id="KW-1185">Reference proteome</keyword>
<reference evidence="3" key="1">
    <citation type="journal article" date="2019" name="Int. J. Syst. Evol. Microbiol.">
        <title>The Global Catalogue of Microorganisms (GCM) 10K type strain sequencing project: providing services to taxonomists for standard genome sequencing and annotation.</title>
        <authorList>
            <consortium name="The Broad Institute Genomics Platform"/>
            <consortium name="The Broad Institute Genome Sequencing Center for Infectious Disease"/>
            <person name="Wu L."/>
            <person name="Ma J."/>
        </authorList>
    </citation>
    <scope>NUCLEOTIDE SEQUENCE [LARGE SCALE GENOMIC DNA]</scope>
    <source>
        <strain evidence="3">CCUG 53903</strain>
    </source>
</reference>
<dbReference type="EMBL" id="JBHSPA010000010">
    <property type="protein sequence ID" value="MFC5823602.1"/>
    <property type="molecule type" value="Genomic_DNA"/>
</dbReference>
<dbReference type="Proteomes" id="UP001596058">
    <property type="component" value="Unassembled WGS sequence"/>
</dbReference>
<accession>A0ABW1CE13</accession>
<dbReference type="InterPro" id="IPR011009">
    <property type="entry name" value="Kinase-like_dom_sf"/>
</dbReference>
<dbReference type="NCBIfam" id="NF000088">
    <property type="entry name" value="viomycin_Vph"/>
    <property type="match status" value="1"/>
</dbReference>
<proteinExistence type="predicted"/>
<dbReference type="InterPro" id="IPR051678">
    <property type="entry name" value="AGP_Transferase"/>
</dbReference>
<protein>
    <submittedName>
        <fullName evidence="2">Viomycin phosphotransferase</fullName>
    </submittedName>
</protein>
<evidence type="ECO:0000259" key="1">
    <source>
        <dbReference type="Pfam" id="PF01636"/>
    </source>
</evidence>